<organism evidence="1 2">
    <name type="scientific">Streptococcus equinus ATCC 700338</name>
    <dbReference type="NCBI Taxonomy" id="864569"/>
    <lineage>
        <taxon>Bacteria</taxon>
        <taxon>Bacillati</taxon>
        <taxon>Bacillota</taxon>
        <taxon>Bacilli</taxon>
        <taxon>Lactobacillales</taxon>
        <taxon>Streptococcaceae</taxon>
        <taxon>Streptococcus</taxon>
    </lineage>
</organism>
<sequence length="44" mass="5353">MEDTANKSPVKSAKHHQWWQALDKAFSFLLWVIKRKKRIKSDLW</sequence>
<dbReference type="EMBL" id="AEEL01000009">
    <property type="protein sequence ID" value="EFM27980.1"/>
    <property type="molecule type" value="Genomic_DNA"/>
</dbReference>
<keyword evidence="2" id="KW-1185">Reference proteome</keyword>
<evidence type="ECO:0000313" key="1">
    <source>
        <dbReference type="EMBL" id="EFM27980.1"/>
    </source>
</evidence>
<proteinExistence type="predicted"/>
<name>E0PC51_STREI</name>
<evidence type="ECO:0000313" key="2">
    <source>
        <dbReference type="Proteomes" id="UP000004290"/>
    </source>
</evidence>
<accession>E0PC51</accession>
<dbReference type="HOGENOM" id="CLU_3222613_0_0_9"/>
<gene>
    <name evidence="1" type="ORF">HMPREF9319_0424</name>
</gene>
<dbReference type="AlphaFoldDB" id="E0PC51"/>
<reference evidence="1 2" key="1">
    <citation type="submission" date="2010-07" db="EMBL/GenBank/DDBJ databases">
        <authorList>
            <person name="Muzny D."/>
            <person name="Qin X."/>
            <person name="Deng J."/>
            <person name="Jiang H."/>
            <person name="Liu Y."/>
            <person name="Qu J."/>
            <person name="Song X.-Z."/>
            <person name="Zhang L."/>
            <person name="Thornton R."/>
            <person name="Coyle M."/>
            <person name="Francisco L."/>
            <person name="Jackson L."/>
            <person name="Javaid M."/>
            <person name="Korchina V."/>
            <person name="Kovar C."/>
            <person name="Mata R."/>
            <person name="Mathew T."/>
            <person name="Ngo R."/>
            <person name="Nguyen L."/>
            <person name="Nguyen N."/>
            <person name="Okwuonu G."/>
            <person name="Ongeri F."/>
            <person name="Pham C."/>
            <person name="Simmons D."/>
            <person name="Wilczek-Boney K."/>
            <person name="Hale W."/>
            <person name="Jakkamsetti A."/>
            <person name="Pham P."/>
            <person name="Ruth R."/>
            <person name="San Lucas F."/>
            <person name="Warren J."/>
            <person name="Zhang J."/>
            <person name="Zhao Z."/>
            <person name="Zhou C."/>
            <person name="Zhu D."/>
            <person name="Lee S."/>
            <person name="Bess C."/>
            <person name="Blankenburg K."/>
            <person name="Forbes L."/>
            <person name="Fu Q."/>
            <person name="Gubbala S."/>
            <person name="Hirani K."/>
            <person name="Jayaseelan J.C."/>
            <person name="Lara F."/>
            <person name="Munidasa M."/>
            <person name="Palculict T."/>
            <person name="Patil S."/>
            <person name="Pu L.-L."/>
            <person name="Saada N."/>
            <person name="Tang L."/>
            <person name="Weissenberger G."/>
            <person name="Zhu Y."/>
            <person name="Hemphill L."/>
            <person name="Shang Y."/>
            <person name="Youmans B."/>
            <person name="Ayvaz T."/>
            <person name="Ross M."/>
            <person name="Santibanez J."/>
            <person name="Aqrawi P."/>
            <person name="Gross S."/>
            <person name="Joshi V."/>
            <person name="Fowler G."/>
            <person name="Nazareth L."/>
            <person name="Reid J."/>
            <person name="Worley K."/>
            <person name="Petrosino J."/>
            <person name="Highlander S."/>
            <person name="Gibbs R."/>
        </authorList>
    </citation>
    <scope>NUCLEOTIDE SEQUENCE [LARGE SCALE GENOMIC DNA]</scope>
    <source>
        <strain evidence="1 2">ATCC 700338</strain>
    </source>
</reference>
<comment type="caution">
    <text evidence="1">The sequence shown here is derived from an EMBL/GenBank/DDBJ whole genome shotgun (WGS) entry which is preliminary data.</text>
</comment>
<protein>
    <submittedName>
        <fullName evidence="1">Uncharacterized protein</fullName>
    </submittedName>
</protein>
<dbReference type="Proteomes" id="UP000004290">
    <property type="component" value="Unassembled WGS sequence"/>
</dbReference>